<evidence type="ECO:0000313" key="8">
    <source>
        <dbReference type="EMBL" id="RKQ34727.1"/>
    </source>
</evidence>
<dbReference type="PANTHER" id="PTHR36115">
    <property type="entry name" value="PROLINE-RICH ANTIGEN HOMOLOG-RELATED"/>
    <property type="match status" value="1"/>
</dbReference>
<comment type="subcellular location">
    <subcellularLocation>
        <location evidence="1">Cell membrane</location>
        <topology evidence="1">Multi-pass membrane protein</topology>
    </subcellularLocation>
</comment>
<dbReference type="EMBL" id="RBZP01000003">
    <property type="protein sequence ID" value="RKQ34727.1"/>
    <property type="molecule type" value="Genomic_DNA"/>
</dbReference>
<evidence type="ECO:0000256" key="4">
    <source>
        <dbReference type="ARBA" id="ARBA00022989"/>
    </source>
</evidence>
<feature type="transmembrane region" description="Helical" evidence="6">
    <location>
        <begin position="95"/>
        <end position="114"/>
    </location>
</feature>
<keyword evidence="4 6" id="KW-1133">Transmembrane helix</keyword>
<sequence>MERPAGFWVRLVASILDGIILSLILGFIAFIIYGDFNYDKANITDLLSLLYGIFVPVLWRGYVIGKRIMNIRIVKVNGEDVTVGTMLLRHLVAGLVYAFTLGIGLIISAFMVGLRQDKRAIHDFIAGTYVKHEN</sequence>
<gene>
    <name evidence="8" type="ORF">D8M06_07365</name>
</gene>
<evidence type="ECO:0000256" key="3">
    <source>
        <dbReference type="ARBA" id="ARBA00022692"/>
    </source>
</evidence>
<keyword evidence="5 6" id="KW-0472">Membrane</keyword>
<feature type="transmembrane region" description="Helical" evidence="6">
    <location>
        <begin position="46"/>
        <end position="65"/>
    </location>
</feature>
<dbReference type="AlphaFoldDB" id="A0A495A4Y5"/>
<dbReference type="PANTHER" id="PTHR36115:SF9">
    <property type="entry name" value="LMO1584 PROTEIN"/>
    <property type="match status" value="1"/>
</dbReference>
<reference evidence="8 9" key="1">
    <citation type="journal article" date="2016" name="Int. J. Syst. Evol. Microbiol.">
        <title>Oceanobacillus halophilus sp. nov., a novel moderately halophilic bacterium from a hypersaline lake.</title>
        <authorList>
            <person name="Amoozegar M.A."/>
            <person name="Bagheri M."/>
            <person name="Makhdoumi A."/>
            <person name="Nikou M.M."/>
            <person name="Fazeli S.A.S."/>
            <person name="Schumann P."/>
            <person name="Sproer C."/>
            <person name="Sanchez-Porro C."/>
            <person name="Ventosa A."/>
        </authorList>
    </citation>
    <scope>NUCLEOTIDE SEQUENCE [LARGE SCALE GENOMIC DNA]</scope>
    <source>
        <strain evidence="8 9">DSM 23996</strain>
    </source>
</reference>
<accession>A0A495A4Y5</accession>
<evidence type="ECO:0000256" key="2">
    <source>
        <dbReference type="ARBA" id="ARBA00022475"/>
    </source>
</evidence>
<comment type="caution">
    <text evidence="8">The sequence shown here is derived from an EMBL/GenBank/DDBJ whole genome shotgun (WGS) entry which is preliminary data.</text>
</comment>
<dbReference type="InterPro" id="IPR010432">
    <property type="entry name" value="RDD"/>
</dbReference>
<keyword evidence="2" id="KW-1003">Cell membrane</keyword>
<keyword evidence="3 6" id="KW-0812">Transmembrane</keyword>
<proteinExistence type="predicted"/>
<dbReference type="Proteomes" id="UP000269301">
    <property type="component" value="Unassembled WGS sequence"/>
</dbReference>
<evidence type="ECO:0000256" key="5">
    <source>
        <dbReference type="ARBA" id="ARBA00023136"/>
    </source>
</evidence>
<keyword evidence="9" id="KW-1185">Reference proteome</keyword>
<dbReference type="Pfam" id="PF06271">
    <property type="entry name" value="RDD"/>
    <property type="match status" value="1"/>
</dbReference>
<protein>
    <submittedName>
        <fullName evidence="8">RDD family protein</fullName>
    </submittedName>
</protein>
<feature type="transmembrane region" description="Helical" evidence="6">
    <location>
        <begin position="7"/>
        <end position="34"/>
    </location>
</feature>
<feature type="domain" description="RDD" evidence="7">
    <location>
        <begin position="4"/>
        <end position="127"/>
    </location>
</feature>
<evidence type="ECO:0000259" key="7">
    <source>
        <dbReference type="Pfam" id="PF06271"/>
    </source>
</evidence>
<dbReference type="GO" id="GO:0005886">
    <property type="term" value="C:plasma membrane"/>
    <property type="evidence" value="ECO:0007669"/>
    <property type="project" value="UniProtKB-SubCell"/>
</dbReference>
<evidence type="ECO:0000256" key="6">
    <source>
        <dbReference type="SAM" id="Phobius"/>
    </source>
</evidence>
<evidence type="ECO:0000313" key="9">
    <source>
        <dbReference type="Proteomes" id="UP000269301"/>
    </source>
</evidence>
<dbReference type="InterPro" id="IPR051791">
    <property type="entry name" value="Pra-immunoreactive"/>
</dbReference>
<dbReference type="RefSeq" id="WP_121203760.1">
    <property type="nucleotide sequence ID" value="NZ_RBZP01000003.1"/>
</dbReference>
<name>A0A495A4Y5_9BACI</name>
<evidence type="ECO:0000256" key="1">
    <source>
        <dbReference type="ARBA" id="ARBA00004651"/>
    </source>
</evidence>
<dbReference type="OrthoDB" id="1787043at2"/>
<organism evidence="8 9">
    <name type="scientific">Oceanobacillus halophilus</name>
    <dbReference type="NCBI Taxonomy" id="930130"/>
    <lineage>
        <taxon>Bacteria</taxon>
        <taxon>Bacillati</taxon>
        <taxon>Bacillota</taxon>
        <taxon>Bacilli</taxon>
        <taxon>Bacillales</taxon>
        <taxon>Bacillaceae</taxon>
        <taxon>Oceanobacillus</taxon>
    </lineage>
</organism>